<dbReference type="RefSeq" id="XP_001032713.2">
    <property type="nucleotide sequence ID" value="XM_001032713.2"/>
</dbReference>
<proteinExistence type="predicted"/>
<feature type="compositionally biased region" description="Polar residues" evidence="2">
    <location>
        <begin position="22"/>
        <end position="37"/>
    </location>
</feature>
<sequence>MSDFKLRTSVSQQGERIRPFFSRQQNNRPVPQTSYNQKRSHNSKLEQPGLYFDLNQAKDMVNFQNPLINRTQSQQQMRSRSGFAFSEKSQKLYSPYEYLHYATKVNGSKEQYLNALQQLGYDQAEVFQNRPLNEIINNTNGIINRSYSVKYMGIIDGNMGILTNRKKIQSKQIQNLSQQFQKQQAEQETDKNKHQTNHFKYGINSSEISHDENLNKLYQYQANNQNEEIAAVQQVSLGDNRQSKLRLETNTEQQVSKPSEIVSQNQQIQLEQKPQKQYQIKEQKIPSQNKLQTVVTNTNLQSQTNNTQQADPIEPQIQKIPHPENYSTYLVGKYALPRGLKSIKKMRDPAILQQKLKLEQWHAEKIKVFEVSEQQGGGFSIQNSNHNKSNSSLNYPHHQGMFGQTKSNFMKSSMHFSQQQNGNARMKSSLYKKPLQNYEENVEEGICYAIIDQNPNQDTVSFSKLLQHIDRVDPSYVINRILPKAQQNKSKQQPPGVTFEQNTQLFQRYQNLETKTFIASASPNKSQQSDAN</sequence>
<dbReference type="InParanoid" id="I7LZW7"/>
<dbReference type="eggNOG" id="ENOG502SX43">
    <property type="taxonomic scope" value="Eukaryota"/>
</dbReference>
<dbReference type="EMBL" id="GG662522">
    <property type="protein sequence ID" value="EAR85050.2"/>
    <property type="molecule type" value="Genomic_DNA"/>
</dbReference>
<organism evidence="3 4">
    <name type="scientific">Tetrahymena thermophila (strain SB210)</name>
    <dbReference type="NCBI Taxonomy" id="312017"/>
    <lineage>
        <taxon>Eukaryota</taxon>
        <taxon>Sar</taxon>
        <taxon>Alveolata</taxon>
        <taxon>Ciliophora</taxon>
        <taxon>Intramacronucleata</taxon>
        <taxon>Oligohymenophorea</taxon>
        <taxon>Hymenostomatida</taxon>
        <taxon>Tetrahymenina</taxon>
        <taxon>Tetrahymenidae</taxon>
        <taxon>Tetrahymena</taxon>
    </lineage>
</organism>
<dbReference type="Proteomes" id="UP000009168">
    <property type="component" value="Unassembled WGS sequence"/>
</dbReference>
<feature type="region of interest" description="Disordered" evidence="2">
    <location>
        <begin position="1"/>
        <end position="47"/>
    </location>
</feature>
<keyword evidence="1" id="KW-0175">Coiled coil</keyword>
<evidence type="ECO:0000256" key="2">
    <source>
        <dbReference type="SAM" id="MobiDB-lite"/>
    </source>
</evidence>
<evidence type="ECO:0000313" key="4">
    <source>
        <dbReference type="Proteomes" id="UP000009168"/>
    </source>
</evidence>
<gene>
    <name evidence="3" type="ORF">TTHERM_00530020</name>
</gene>
<dbReference type="AlphaFoldDB" id="I7LZW7"/>
<dbReference type="GeneID" id="7832108"/>
<feature type="coiled-coil region" evidence="1">
    <location>
        <begin position="166"/>
        <end position="193"/>
    </location>
</feature>
<dbReference type="OrthoDB" id="299311at2759"/>
<dbReference type="KEGG" id="tet:TTHERM_00530020"/>
<reference evidence="4" key="1">
    <citation type="journal article" date="2006" name="PLoS Biol.">
        <title>Macronuclear genome sequence of the ciliate Tetrahymena thermophila, a model eukaryote.</title>
        <authorList>
            <person name="Eisen J.A."/>
            <person name="Coyne R.S."/>
            <person name="Wu M."/>
            <person name="Wu D."/>
            <person name="Thiagarajan M."/>
            <person name="Wortman J.R."/>
            <person name="Badger J.H."/>
            <person name="Ren Q."/>
            <person name="Amedeo P."/>
            <person name="Jones K.M."/>
            <person name="Tallon L.J."/>
            <person name="Delcher A.L."/>
            <person name="Salzberg S.L."/>
            <person name="Silva J.C."/>
            <person name="Haas B.J."/>
            <person name="Majoros W.H."/>
            <person name="Farzad M."/>
            <person name="Carlton J.M."/>
            <person name="Smith R.K. Jr."/>
            <person name="Garg J."/>
            <person name="Pearlman R.E."/>
            <person name="Karrer K.M."/>
            <person name="Sun L."/>
            <person name="Manning G."/>
            <person name="Elde N.C."/>
            <person name="Turkewitz A.P."/>
            <person name="Asai D.J."/>
            <person name="Wilkes D.E."/>
            <person name="Wang Y."/>
            <person name="Cai H."/>
            <person name="Collins K."/>
            <person name="Stewart B.A."/>
            <person name="Lee S.R."/>
            <person name="Wilamowska K."/>
            <person name="Weinberg Z."/>
            <person name="Ruzzo W.L."/>
            <person name="Wloga D."/>
            <person name="Gaertig J."/>
            <person name="Frankel J."/>
            <person name="Tsao C.-C."/>
            <person name="Gorovsky M.A."/>
            <person name="Keeling P.J."/>
            <person name="Waller R.F."/>
            <person name="Patron N.J."/>
            <person name="Cherry J.M."/>
            <person name="Stover N.A."/>
            <person name="Krieger C.J."/>
            <person name="del Toro C."/>
            <person name="Ryder H.F."/>
            <person name="Williamson S.C."/>
            <person name="Barbeau R.A."/>
            <person name="Hamilton E.P."/>
            <person name="Orias E."/>
        </authorList>
    </citation>
    <scope>NUCLEOTIDE SEQUENCE [LARGE SCALE GENOMIC DNA]</scope>
    <source>
        <strain evidence="4">SB210</strain>
    </source>
</reference>
<evidence type="ECO:0000313" key="3">
    <source>
        <dbReference type="EMBL" id="EAR85050.2"/>
    </source>
</evidence>
<protein>
    <submittedName>
        <fullName evidence="3">Uncharacterized protein</fullName>
    </submittedName>
</protein>
<name>I7LZW7_TETTS</name>
<keyword evidence="4" id="KW-1185">Reference proteome</keyword>
<accession>I7LZW7</accession>
<evidence type="ECO:0000256" key="1">
    <source>
        <dbReference type="SAM" id="Coils"/>
    </source>
</evidence>